<dbReference type="Gene3D" id="3.90.226.10">
    <property type="entry name" value="2-enoyl-CoA Hydratase, Chain A, domain 1"/>
    <property type="match status" value="1"/>
</dbReference>
<dbReference type="InterPro" id="IPR001753">
    <property type="entry name" value="Enoyl-CoA_hydra/iso"/>
</dbReference>
<dbReference type="Pfam" id="PF12680">
    <property type="entry name" value="SnoaL_2"/>
    <property type="match status" value="1"/>
</dbReference>
<name>A0A323ULB8_RHOPL</name>
<dbReference type="PANTHER" id="PTHR43459:SF1">
    <property type="entry name" value="EG:BACN32G11.4 PROTEIN"/>
    <property type="match status" value="1"/>
</dbReference>
<evidence type="ECO:0000259" key="2">
    <source>
        <dbReference type="Pfam" id="PF12680"/>
    </source>
</evidence>
<proteinExistence type="inferred from homology"/>
<sequence length="394" mass="42117">MQPRTRADLARSLYDALSAGDRKNLDQLLHPDFVGEIAEGMPFDIGGKHEGAAAMRRNGWGGIARHFEARAEPDNFLEVDVDRLVVTGRYRGRGRSGGALDAAFAHILTFDGERISALRQYTDTARWRDAARTSGVVQLDIVEGIATLRLNRPEQGNAINEAMASELNAAVKAIADASGVRAIVIAGSGANFTVGGDVALFAGTEPDKLPGRLRTMIDGYHLAIERLTSVDAPVVAAVRGAAAGGGLGLLYAADIVVAAHDARFALGYAALGLTSDGGNTWFLPRMVGMRRAQELFLLNRRLTADEALAYGIVTRVVSDGEVEDEAYGIARKLASGPTKAFGATRRLLRQSFETGLTEQLGDECESIVVSARTDDAREGVAAFADKRRPHFRGL</sequence>
<dbReference type="AlphaFoldDB" id="A0A323ULB8"/>
<dbReference type="Gene3D" id="3.10.450.50">
    <property type="match status" value="1"/>
</dbReference>
<dbReference type="EMBL" id="QKQS01000016">
    <property type="protein sequence ID" value="PZA11776.1"/>
    <property type="molecule type" value="Genomic_DNA"/>
</dbReference>
<dbReference type="GO" id="GO:0003824">
    <property type="term" value="F:catalytic activity"/>
    <property type="evidence" value="ECO:0007669"/>
    <property type="project" value="UniProtKB-ARBA"/>
</dbReference>
<accession>A0A323ULB8</accession>
<dbReference type="CDD" id="cd06558">
    <property type="entry name" value="crotonase-like"/>
    <property type="match status" value="1"/>
</dbReference>
<evidence type="ECO:0000313" key="3">
    <source>
        <dbReference type="EMBL" id="PZA11776.1"/>
    </source>
</evidence>
<protein>
    <submittedName>
        <fullName evidence="3">Enoyl-CoA hydratase</fullName>
    </submittedName>
</protein>
<feature type="domain" description="SnoaL-like" evidence="2">
    <location>
        <begin position="11"/>
        <end position="116"/>
    </location>
</feature>
<dbReference type="InterPro" id="IPR037401">
    <property type="entry name" value="SnoaL-like"/>
</dbReference>
<evidence type="ECO:0000256" key="1">
    <source>
        <dbReference type="ARBA" id="ARBA00005254"/>
    </source>
</evidence>
<dbReference type="SUPFAM" id="SSF54427">
    <property type="entry name" value="NTF2-like"/>
    <property type="match status" value="1"/>
</dbReference>
<dbReference type="InterPro" id="IPR032710">
    <property type="entry name" value="NTF2-like_dom_sf"/>
</dbReference>
<dbReference type="Gene3D" id="1.10.12.10">
    <property type="entry name" value="Lyase 2-enoyl-coa Hydratase, Chain A, domain 2"/>
    <property type="match status" value="1"/>
</dbReference>
<dbReference type="Proteomes" id="UP000248134">
    <property type="component" value="Unassembled WGS sequence"/>
</dbReference>
<organism evidence="3 4">
    <name type="scientific">Rhodopseudomonas palustris</name>
    <dbReference type="NCBI Taxonomy" id="1076"/>
    <lineage>
        <taxon>Bacteria</taxon>
        <taxon>Pseudomonadati</taxon>
        <taxon>Pseudomonadota</taxon>
        <taxon>Alphaproteobacteria</taxon>
        <taxon>Hyphomicrobiales</taxon>
        <taxon>Nitrobacteraceae</taxon>
        <taxon>Rhodopseudomonas</taxon>
    </lineage>
</organism>
<dbReference type="PANTHER" id="PTHR43459">
    <property type="entry name" value="ENOYL-COA HYDRATASE"/>
    <property type="match status" value="1"/>
</dbReference>
<dbReference type="OrthoDB" id="9781757at2"/>
<dbReference type="InterPro" id="IPR029045">
    <property type="entry name" value="ClpP/crotonase-like_dom_sf"/>
</dbReference>
<reference evidence="3 4" key="1">
    <citation type="submission" date="2018-06" db="EMBL/GenBank/DDBJ databases">
        <title>Draft Whole-Genome Sequence of the purple photosynthetic bacterium Rhodospeudomonas palustris XCP.</title>
        <authorList>
            <person name="Rayyan A."/>
            <person name="Meyer T.E."/>
            <person name="Kyndt J.A."/>
        </authorList>
    </citation>
    <scope>NUCLEOTIDE SEQUENCE [LARGE SCALE GENOMIC DNA]</scope>
    <source>
        <strain evidence="3 4">XCP</strain>
    </source>
</reference>
<dbReference type="Pfam" id="PF00378">
    <property type="entry name" value="ECH_1"/>
    <property type="match status" value="1"/>
</dbReference>
<comment type="caution">
    <text evidence="3">The sequence shown here is derived from an EMBL/GenBank/DDBJ whole genome shotgun (WGS) entry which is preliminary data.</text>
</comment>
<dbReference type="SUPFAM" id="SSF52096">
    <property type="entry name" value="ClpP/crotonase"/>
    <property type="match status" value="1"/>
</dbReference>
<dbReference type="InterPro" id="IPR014748">
    <property type="entry name" value="Enoyl-CoA_hydra_C"/>
</dbReference>
<comment type="similarity">
    <text evidence="1">Belongs to the enoyl-CoA hydratase/isomerase family.</text>
</comment>
<gene>
    <name evidence="3" type="ORF">DNX69_11725</name>
</gene>
<evidence type="ECO:0000313" key="4">
    <source>
        <dbReference type="Proteomes" id="UP000248134"/>
    </source>
</evidence>